<gene>
    <name evidence="5" type="ORF">DSM101010T_04300</name>
</gene>
<dbReference type="PROSITE" id="PS50005">
    <property type="entry name" value="TPR"/>
    <property type="match status" value="2"/>
</dbReference>
<dbReference type="AlphaFoldDB" id="A0A7J0BG30"/>
<dbReference type="RefSeq" id="WP_174403737.1">
    <property type="nucleotide sequence ID" value="NZ_BLVO01000004.1"/>
</dbReference>
<dbReference type="InterPro" id="IPR036737">
    <property type="entry name" value="OmpA-like_sf"/>
</dbReference>
<dbReference type="InterPro" id="IPR011990">
    <property type="entry name" value="TPR-like_helical_dom_sf"/>
</dbReference>
<dbReference type="PROSITE" id="PS51257">
    <property type="entry name" value="PROKAR_LIPOPROTEIN"/>
    <property type="match status" value="1"/>
</dbReference>
<proteinExistence type="predicted"/>
<evidence type="ECO:0000256" key="2">
    <source>
        <dbReference type="ARBA" id="ARBA00022803"/>
    </source>
</evidence>
<organism evidence="5 6">
    <name type="scientific">Desulfovibrio subterraneus</name>
    <dbReference type="NCBI Taxonomy" id="2718620"/>
    <lineage>
        <taxon>Bacteria</taxon>
        <taxon>Pseudomonadati</taxon>
        <taxon>Thermodesulfobacteriota</taxon>
        <taxon>Desulfovibrionia</taxon>
        <taxon>Desulfovibrionales</taxon>
        <taxon>Desulfovibrionaceae</taxon>
        <taxon>Desulfovibrio</taxon>
    </lineage>
</organism>
<dbReference type="InterPro" id="IPR006665">
    <property type="entry name" value="OmpA-like"/>
</dbReference>
<feature type="repeat" description="TPR" evidence="3">
    <location>
        <begin position="54"/>
        <end position="87"/>
    </location>
</feature>
<dbReference type="Pfam" id="PF13432">
    <property type="entry name" value="TPR_16"/>
    <property type="match status" value="1"/>
</dbReference>
<protein>
    <recommendedName>
        <fullName evidence="4">OmpA-like domain-containing protein</fullName>
    </recommendedName>
</protein>
<sequence length="323" mass="36740">MSKMSSWKVVVLIVVMSVAAGCTVVKGPYYLNTKKYSEGIHDFSSILAEDPQNAEALYYMARLYMADDKPEQAMPYITRAVALEPGNDTYLFWKGINHWALMEYDEELRSYEKALELNPRNSYARLYMGHNLLDREDWKGALQAYDQVLASDRYDPDALYNRPRALHGLGKLAEERSAWLTYLKSYPDGALALRAVDGLNALGEFSWRNFYIGKRRVSFEAVQFEPGTDVLKDDTKPSLQLLAAMLGNSRQLRVHVVTYVDAAPELARKRALRIREYILGYAGGVSPRQLLLSWFGEPERVKAGGKTRNLNESVSFITQVEKQ</sequence>
<accession>A0A7J0BG30</accession>
<dbReference type="SUPFAM" id="SSF103088">
    <property type="entry name" value="OmpA-like"/>
    <property type="match status" value="1"/>
</dbReference>
<dbReference type="InterPro" id="IPR019734">
    <property type="entry name" value="TPR_rpt"/>
</dbReference>
<dbReference type="Proteomes" id="UP000503840">
    <property type="component" value="Unassembled WGS sequence"/>
</dbReference>
<evidence type="ECO:0000256" key="3">
    <source>
        <dbReference type="PROSITE-ProRule" id="PRU00339"/>
    </source>
</evidence>
<dbReference type="Pfam" id="PF00691">
    <property type="entry name" value="OmpA"/>
    <property type="match status" value="1"/>
</dbReference>
<dbReference type="PANTHER" id="PTHR44943:SF8">
    <property type="entry name" value="TPR REPEAT-CONTAINING PROTEIN MJ0263"/>
    <property type="match status" value="1"/>
</dbReference>
<dbReference type="EMBL" id="BLVO01000004">
    <property type="protein sequence ID" value="GFM32065.1"/>
    <property type="molecule type" value="Genomic_DNA"/>
</dbReference>
<evidence type="ECO:0000256" key="1">
    <source>
        <dbReference type="ARBA" id="ARBA00022737"/>
    </source>
</evidence>
<name>A0A7J0BG30_9BACT</name>
<comment type="caution">
    <text evidence="5">The sequence shown here is derived from an EMBL/GenBank/DDBJ whole genome shotgun (WGS) entry which is preliminary data.</text>
</comment>
<reference evidence="5 6" key="1">
    <citation type="submission" date="2020-05" db="EMBL/GenBank/DDBJ databases">
        <title>Draft genome sequence of Desulfovibrio sp. strain HN2T.</title>
        <authorList>
            <person name="Ueno A."/>
            <person name="Tamazawa S."/>
            <person name="Tamamura S."/>
            <person name="Murakami T."/>
            <person name="Kiyama T."/>
            <person name="Inomata H."/>
            <person name="Amano Y."/>
            <person name="Miyakawa K."/>
            <person name="Tamaki H."/>
            <person name="Naganuma T."/>
            <person name="Kaneko K."/>
        </authorList>
    </citation>
    <scope>NUCLEOTIDE SEQUENCE [LARGE SCALE GENOMIC DNA]</scope>
    <source>
        <strain evidence="5 6">HN2</strain>
    </source>
</reference>
<dbReference type="Pfam" id="PF13181">
    <property type="entry name" value="TPR_8"/>
    <property type="match status" value="1"/>
</dbReference>
<dbReference type="InterPro" id="IPR051685">
    <property type="entry name" value="Ycf3/AcsC/BcsC/TPR_MFPF"/>
</dbReference>
<evidence type="ECO:0000259" key="4">
    <source>
        <dbReference type="Pfam" id="PF00691"/>
    </source>
</evidence>
<feature type="repeat" description="TPR" evidence="3">
    <location>
        <begin position="88"/>
        <end position="121"/>
    </location>
</feature>
<dbReference type="Gene3D" id="1.25.40.10">
    <property type="entry name" value="Tetratricopeptide repeat domain"/>
    <property type="match status" value="1"/>
</dbReference>
<dbReference type="SUPFAM" id="SSF48452">
    <property type="entry name" value="TPR-like"/>
    <property type="match status" value="1"/>
</dbReference>
<dbReference type="PANTHER" id="PTHR44943">
    <property type="entry name" value="CELLULOSE SYNTHASE OPERON PROTEIN C"/>
    <property type="match status" value="1"/>
</dbReference>
<evidence type="ECO:0000313" key="6">
    <source>
        <dbReference type="Proteomes" id="UP000503840"/>
    </source>
</evidence>
<dbReference type="SMART" id="SM00028">
    <property type="entry name" value="TPR"/>
    <property type="match status" value="4"/>
</dbReference>
<keyword evidence="1" id="KW-0677">Repeat</keyword>
<keyword evidence="2 3" id="KW-0802">TPR repeat</keyword>
<dbReference type="Gene3D" id="3.30.1330.60">
    <property type="entry name" value="OmpA-like domain"/>
    <property type="match status" value="1"/>
</dbReference>
<evidence type="ECO:0000313" key="5">
    <source>
        <dbReference type="EMBL" id="GFM32065.1"/>
    </source>
</evidence>
<feature type="domain" description="OmpA-like" evidence="4">
    <location>
        <begin position="224"/>
        <end position="304"/>
    </location>
</feature>
<keyword evidence="6" id="KW-1185">Reference proteome</keyword>
<dbReference type="Pfam" id="PF14559">
    <property type="entry name" value="TPR_19"/>
    <property type="match status" value="1"/>
</dbReference>